<proteinExistence type="predicted"/>
<evidence type="ECO:0000259" key="1">
    <source>
        <dbReference type="Pfam" id="PF13338"/>
    </source>
</evidence>
<gene>
    <name evidence="2" type="ORF">EV644_14325</name>
</gene>
<comment type="caution">
    <text evidence="2">The sequence shown here is derived from an EMBL/GenBank/DDBJ whole genome shotgun (WGS) entry which is preliminary data.</text>
</comment>
<dbReference type="Proteomes" id="UP000295818">
    <property type="component" value="Unassembled WGS sequence"/>
</dbReference>
<accession>A0ABY2B754</accession>
<name>A0ABY2B754_9ACTN</name>
<organism evidence="2 3">
    <name type="scientific">Kribbella orskensis</name>
    <dbReference type="NCBI Taxonomy" id="2512216"/>
    <lineage>
        <taxon>Bacteria</taxon>
        <taxon>Bacillati</taxon>
        <taxon>Actinomycetota</taxon>
        <taxon>Actinomycetes</taxon>
        <taxon>Propionibacteriales</taxon>
        <taxon>Kribbellaceae</taxon>
        <taxon>Kribbella</taxon>
    </lineage>
</organism>
<reference evidence="2 3" key="1">
    <citation type="journal article" date="2015" name="Stand. Genomic Sci.">
        <title>Genomic Encyclopedia of Bacterial and Archaeal Type Strains, Phase III: the genomes of soil and plant-associated and newly described type strains.</title>
        <authorList>
            <person name="Whitman W.B."/>
            <person name="Woyke T."/>
            <person name="Klenk H.P."/>
            <person name="Zhou Y."/>
            <person name="Lilburn T.G."/>
            <person name="Beck B.J."/>
            <person name="De Vos P."/>
            <person name="Vandamme P."/>
            <person name="Eisen J.A."/>
            <person name="Garrity G."/>
            <person name="Hugenholtz P."/>
            <person name="Kyrpides N.C."/>
        </authorList>
    </citation>
    <scope>NUCLEOTIDE SEQUENCE [LARGE SCALE GENOMIC DNA]</scope>
    <source>
        <strain evidence="2 3">VKM Ac-2538</strain>
    </source>
</reference>
<evidence type="ECO:0000313" key="3">
    <source>
        <dbReference type="Proteomes" id="UP000295818"/>
    </source>
</evidence>
<evidence type="ECO:0000313" key="2">
    <source>
        <dbReference type="EMBL" id="TCO08690.1"/>
    </source>
</evidence>
<feature type="domain" description="AbiEi antitoxin N-terminal" evidence="1">
    <location>
        <begin position="10"/>
        <end position="55"/>
    </location>
</feature>
<keyword evidence="3" id="KW-1185">Reference proteome</keyword>
<dbReference type="EMBL" id="SLWM01000043">
    <property type="protein sequence ID" value="TCO08690.1"/>
    <property type="molecule type" value="Genomic_DNA"/>
</dbReference>
<sequence length="324" mass="35600">MFSGMNMNLAATAAKRGGWFDRRDALAAGYTDDEVHARVRDGRWLRLCRGAYAIPGPDDESRADWDKAIWRHRMMARAIYHRLGGRAVVSHQSALLLHGVEVSDLDLSRVHLTRLDGFGRSGASVCQHAARPPVLDPVEVDRERLTPGARSVVETIRGTPYPVAVSVVDAALRLGVATAEQLTDALELFTGRTGTHTAQRAVWFGDARAESVGESRLRVLMSDLGLPEPLLQVEIRDAGGRLVARVDFLFERWGVIVEFDGALKYAGVGAEALIAEKAREDKLRDLGYEVVRAVWADLAQPAELVARIRRAIARSQQRRGPIAG</sequence>
<protein>
    <submittedName>
        <fullName evidence="2">AbiEi antitoxin of type IV toxin-antitoxin system</fullName>
    </submittedName>
</protein>
<dbReference type="InterPro" id="IPR025159">
    <property type="entry name" value="AbiEi_N"/>
</dbReference>
<dbReference type="Pfam" id="PF13338">
    <property type="entry name" value="AbiEi_4"/>
    <property type="match status" value="1"/>
</dbReference>